<evidence type="ECO:0000313" key="4">
    <source>
        <dbReference type="Proteomes" id="UP000249065"/>
    </source>
</evidence>
<accession>A0A327MG19</accession>
<name>A0A327MG19_9PROT</name>
<keyword evidence="2" id="KW-0812">Transmembrane</keyword>
<dbReference type="EMBL" id="QLIX01000001">
    <property type="protein sequence ID" value="RAI60994.1"/>
    <property type="molecule type" value="Genomic_DNA"/>
</dbReference>
<dbReference type="PANTHER" id="PTHR30105">
    <property type="entry name" value="UNCHARACTERIZED YIBQ-RELATED"/>
    <property type="match status" value="1"/>
</dbReference>
<reference evidence="4" key="1">
    <citation type="submission" date="2018-06" db="EMBL/GenBank/DDBJ databases">
        <authorList>
            <person name="Khan S.A."/>
        </authorList>
    </citation>
    <scope>NUCLEOTIDE SEQUENCE [LARGE SCALE GENOMIC DNA]</scope>
    <source>
        <strain evidence="4">DB-1506</strain>
    </source>
</reference>
<keyword evidence="2" id="KW-1133">Transmembrane helix</keyword>
<keyword evidence="4" id="KW-1185">Reference proteome</keyword>
<dbReference type="InterPro" id="IPR006837">
    <property type="entry name" value="Divergent_DAC"/>
</dbReference>
<proteinExistence type="predicted"/>
<comment type="caution">
    <text evidence="3">The sequence shown here is derived from an EMBL/GenBank/DDBJ whole genome shotgun (WGS) entry which is preliminary data.</text>
</comment>
<dbReference type="PANTHER" id="PTHR30105:SF2">
    <property type="entry name" value="DIVERGENT POLYSACCHARIDE DEACETYLASE SUPERFAMILY"/>
    <property type="match status" value="1"/>
</dbReference>
<keyword evidence="2" id="KW-0472">Membrane</keyword>
<gene>
    <name evidence="3" type="ORF">DOO78_02385</name>
</gene>
<protein>
    <recommendedName>
        <fullName evidence="5">Divergent polysaccharide deacetylase family protein</fullName>
    </recommendedName>
</protein>
<dbReference type="Pfam" id="PF04748">
    <property type="entry name" value="Polysacc_deac_2"/>
    <property type="match status" value="1"/>
</dbReference>
<feature type="transmembrane region" description="Helical" evidence="2">
    <location>
        <begin position="39"/>
        <end position="60"/>
    </location>
</feature>
<feature type="compositionally biased region" description="Low complexity" evidence="1">
    <location>
        <begin position="67"/>
        <end position="93"/>
    </location>
</feature>
<evidence type="ECO:0000313" key="3">
    <source>
        <dbReference type="EMBL" id="RAI60994.1"/>
    </source>
</evidence>
<dbReference type="RefSeq" id="WP_128079984.1">
    <property type="nucleotide sequence ID" value="NZ_QLIX01000001.1"/>
</dbReference>
<dbReference type="OrthoDB" id="9784811at2"/>
<evidence type="ECO:0000256" key="1">
    <source>
        <dbReference type="SAM" id="MobiDB-lite"/>
    </source>
</evidence>
<dbReference type="SUPFAM" id="SSF88713">
    <property type="entry name" value="Glycoside hydrolase/deacetylase"/>
    <property type="match status" value="1"/>
</dbReference>
<organism evidence="3 4">
    <name type="scientific">Roseicella frigidaeris</name>
    <dbReference type="NCBI Taxonomy" id="2230885"/>
    <lineage>
        <taxon>Bacteria</taxon>
        <taxon>Pseudomonadati</taxon>
        <taxon>Pseudomonadota</taxon>
        <taxon>Alphaproteobacteria</taxon>
        <taxon>Acetobacterales</taxon>
        <taxon>Roseomonadaceae</taxon>
        <taxon>Roseicella</taxon>
    </lineage>
</organism>
<feature type="region of interest" description="Disordered" evidence="1">
    <location>
        <begin position="67"/>
        <end position="114"/>
    </location>
</feature>
<sequence length="377" mass="39644">MDRKRVMERAQAALRRLRQEEWPRARLALRQALAGWRGLGLFWAVVLGLLVGGVGMLAWLGPLPGHAPAAASEAPATPEAPQAAAARAAGPEPVLDAASRGPVPGRPIPAADPALLENGPYGRLPRVGPEGRSSIRAYGRGFDRQDTRPKVGLIVGGLGLNAAVSEEAIRRLPGAVALAFSPYAPRVELLLDQARAKGMEVLVALPLEPSGYPMNNPGDRALLTGLSAAENGDRLLWVLSRFTGYVGAVGALGPMRGERFAQLTDSLGTLQANLTGRGLLYIDPRPGAVRAPARAWGRGVDLVVDEPATRSEIERKLARLEALAREGGSALGYAGEASPVLVDRIAAWAGGIEGRGLVLAPVTAMLRRPEQDPARAP</sequence>
<dbReference type="Proteomes" id="UP000249065">
    <property type="component" value="Unassembled WGS sequence"/>
</dbReference>
<dbReference type="GO" id="GO:0005975">
    <property type="term" value="P:carbohydrate metabolic process"/>
    <property type="evidence" value="ECO:0007669"/>
    <property type="project" value="InterPro"/>
</dbReference>
<evidence type="ECO:0008006" key="5">
    <source>
        <dbReference type="Google" id="ProtNLM"/>
    </source>
</evidence>
<evidence type="ECO:0000256" key="2">
    <source>
        <dbReference type="SAM" id="Phobius"/>
    </source>
</evidence>
<dbReference type="Gene3D" id="3.20.20.370">
    <property type="entry name" value="Glycoside hydrolase/deacetylase"/>
    <property type="match status" value="1"/>
</dbReference>
<dbReference type="InterPro" id="IPR011330">
    <property type="entry name" value="Glyco_hydro/deAcase_b/a-brl"/>
</dbReference>
<dbReference type="AlphaFoldDB" id="A0A327MG19"/>
<dbReference type="CDD" id="cd10936">
    <property type="entry name" value="CE4_DAC2"/>
    <property type="match status" value="1"/>
</dbReference>